<dbReference type="InterPro" id="IPR013083">
    <property type="entry name" value="Znf_RING/FYVE/PHD"/>
</dbReference>
<dbReference type="PROSITE" id="PS00518">
    <property type="entry name" value="ZF_RING_1"/>
    <property type="match status" value="1"/>
</dbReference>
<dbReference type="OrthoDB" id="1630758at2759"/>
<dbReference type="SUPFAM" id="SSF49599">
    <property type="entry name" value="TRAF domain-like"/>
    <property type="match status" value="1"/>
</dbReference>
<reference evidence="1" key="1">
    <citation type="submission" date="2020-04" db="EMBL/GenBank/DDBJ databases">
        <authorList>
            <person name="Alioto T."/>
            <person name="Alioto T."/>
            <person name="Gomez Garrido J."/>
        </authorList>
    </citation>
    <scope>NUCLEOTIDE SEQUENCE</scope>
    <source>
        <strain evidence="1">A484AB</strain>
    </source>
</reference>
<dbReference type="Proteomes" id="UP001152795">
    <property type="component" value="Unassembled WGS sequence"/>
</dbReference>
<dbReference type="AlphaFoldDB" id="A0A7D9IM64"/>
<dbReference type="InterPro" id="IPR017907">
    <property type="entry name" value="Znf_RING_CS"/>
</dbReference>
<dbReference type="Gene3D" id="3.30.40.10">
    <property type="entry name" value="Zinc/RING finger domain, C3HC4 (zinc finger)"/>
    <property type="match status" value="2"/>
</dbReference>
<dbReference type="SMART" id="SM00744">
    <property type="entry name" value="RINGv"/>
    <property type="match status" value="1"/>
</dbReference>
<dbReference type="EMBL" id="CACRXK020006401">
    <property type="protein sequence ID" value="CAB4009286.1"/>
    <property type="molecule type" value="Genomic_DNA"/>
</dbReference>
<comment type="caution">
    <text evidence="1">The sequence shown here is derived from an EMBL/GenBank/DDBJ whole genome shotgun (WGS) entry which is preliminary data.</text>
</comment>
<protein>
    <submittedName>
        <fullName evidence="1">E3 ubiquitin- ligase NRDP1-like</fullName>
    </submittedName>
</protein>
<dbReference type="GO" id="GO:0008270">
    <property type="term" value="F:zinc ion binding"/>
    <property type="evidence" value="ECO:0007669"/>
    <property type="project" value="InterPro"/>
</dbReference>
<dbReference type="InterPro" id="IPR011016">
    <property type="entry name" value="Znf_RING-CH"/>
</dbReference>
<evidence type="ECO:0000313" key="2">
    <source>
        <dbReference type="Proteomes" id="UP001152795"/>
    </source>
</evidence>
<dbReference type="SMART" id="SM00184">
    <property type="entry name" value="RING"/>
    <property type="match status" value="1"/>
</dbReference>
<dbReference type="PANTHER" id="PTHR10131:SF157">
    <property type="entry name" value="RECEPTOR-ASSOCIATED FACTOR, PUTATIVE-RELATED"/>
    <property type="match status" value="1"/>
</dbReference>
<proteinExistence type="predicted"/>
<organism evidence="1 2">
    <name type="scientific">Paramuricea clavata</name>
    <name type="common">Red gorgonian</name>
    <name type="synonym">Violescent sea-whip</name>
    <dbReference type="NCBI Taxonomy" id="317549"/>
    <lineage>
        <taxon>Eukaryota</taxon>
        <taxon>Metazoa</taxon>
        <taxon>Cnidaria</taxon>
        <taxon>Anthozoa</taxon>
        <taxon>Octocorallia</taxon>
        <taxon>Malacalcyonacea</taxon>
        <taxon>Plexauridae</taxon>
        <taxon>Paramuricea</taxon>
    </lineage>
</organism>
<dbReference type="PANTHER" id="PTHR10131">
    <property type="entry name" value="TNF RECEPTOR ASSOCIATED FACTOR"/>
    <property type="match status" value="1"/>
</dbReference>
<dbReference type="Pfam" id="PF13923">
    <property type="entry name" value="zf-C3HC4_2"/>
    <property type="match status" value="1"/>
</dbReference>
<keyword evidence="2" id="KW-1185">Reference proteome</keyword>
<name>A0A7D9IM64_PARCT</name>
<keyword evidence="1" id="KW-0436">Ligase</keyword>
<dbReference type="GO" id="GO:0016874">
    <property type="term" value="F:ligase activity"/>
    <property type="evidence" value="ECO:0007669"/>
    <property type="project" value="UniProtKB-KW"/>
</dbReference>
<dbReference type="PROSITE" id="PS50089">
    <property type="entry name" value="ZF_RING_2"/>
    <property type="match status" value="1"/>
</dbReference>
<sequence>MMGYAVQRFVSYIDPNLICGICANVLQDAVITPCGHSFCQQCLETWLDSSETDTCPTCRATTLVFDLIPVLAIRGIVGNLHTSCDNVENGCKMVMRLESVASHSRECEFALVKCHGCGEQVKRFQVPEHHENCKSVKNLAKGDKKSRISMVEELTKTVASLEADLKRTKKALKISQDEVRTVERELREMRNEFNLREGEQGAFDSDWDPDYNYGYSPQSISLLARLISRHLLEKPFYVDRNRIFTATKRCYDFYYNYPGYTQDVHMLVATCFASNWFSEQQRKHFDRWLGNVVRPRCER</sequence>
<dbReference type="InterPro" id="IPR001841">
    <property type="entry name" value="Znf_RING"/>
</dbReference>
<dbReference type="GO" id="GO:0043122">
    <property type="term" value="P:regulation of canonical NF-kappaB signal transduction"/>
    <property type="evidence" value="ECO:0007669"/>
    <property type="project" value="TreeGrafter"/>
</dbReference>
<dbReference type="SUPFAM" id="SSF57850">
    <property type="entry name" value="RING/U-box"/>
    <property type="match status" value="1"/>
</dbReference>
<accession>A0A7D9IM64</accession>
<evidence type="ECO:0000313" key="1">
    <source>
        <dbReference type="EMBL" id="CAB4009286.1"/>
    </source>
</evidence>
<gene>
    <name evidence="1" type="ORF">PACLA_8A022984</name>
</gene>